<feature type="domain" description="ABC transmembrane type-1" evidence="8">
    <location>
        <begin position="96"/>
        <end position="282"/>
    </location>
</feature>
<sequence length="293" mass="30421">MSHALALDHAVPSVRVRRRPFRAVWRTLGPGGTLSLAYLVLVVLAAALAPWLAPYPPNLPAPLEAYAPPSGAHLLGTDALGRDLLSRLMYGGRVALVASVSVIVLSTVVGTAIALASGWIGGVVDAFVSRVLDILFAVPGIVFALSAVAIAGPGTTGVVLGLTIGYTPYVARVVRGAVLREARLDYVAAAWVQGRSGTAICLRHLLPNLMPLIVAQAVSSLGFALIDLSALSFLGLGVQAPDPDWGLTMRSGLDGMLRNQPGEAVFAGSCIALLVGSVIVLGDRLTRRSEERA</sequence>
<evidence type="ECO:0000256" key="3">
    <source>
        <dbReference type="ARBA" id="ARBA00022475"/>
    </source>
</evidence>
<dbReference type="PANTHER" id="PTHR43386">
    <property type="entry name" value="OLIGOPEPTIDE TRANSPORT SYSTEM PERMEASE PROTEIN APPC"/>
    <property type="match status" value="1"/>
</dbReference>
<evidence type="ECO:0000259" key="8">
    <source>
        <dbReference type="PROSITE" id="PS50928"/>
    </source>
</evidence>
<proteinExistence type="inferred from homology"/>
<dbReference type="CDD" id="cd06261">
    <property type="entry name" value="TM_PBP2"/>
    <property type="match status" value="1"/>
</dbReference>
<dbReference type="RefSeq" id="WP_179724804.1">
    <property type="nucleotide sequence ID" value="NZ_BAABEF010000001.1"/>
</dbReference>
<dbReference type="SUPFAM" id="SSF161098">
    <property type="entry name" value="MetI-like"/>
    <property type="match status" value="1"/>
</dbReference>
<dbReference type="PANTHER" id="PTHR43386:SF1">
    <property type="entry name" value="D,D-DIPEPTIDE TRANSPORT SYSTEM PERMEASE PROTEIN DDPC-RELATED"/>
    <property type="match status" value="1"/>
</dbReference>
<organism evidence="9 10">
    <name type="scientific">Nocardioides kongjuensis</name>
    <dbReference type="NCBI Taxonomy" id="349522"/>
    <lineage>
        <taxon>Bacteria</taxon>
        <taxon>Bacillati</taxon>
        <taxon>Actinomycetota</taxon>
        <taxon>Actinomycetes</taxon>
        <taxon>Propionibacteriales</taxon>
        <taxon>Nocardioidaceae</taxon>
        <taxon>Nocardioides</taxon>
    </lineage>
</organism>
<keyword evidence="6 7" id="KW-0472">Membrane</keyword>
<dbReference type="EMBL" id="JACCBF010000001">
    <property type="protein sequence ID" value="NYD28686.1"/>
    <property type="molecule type" value="Genomic_DNA"/>
</dbReference>
<evidence type="ECO:0000313" key="10">
    <source>
        <dbReference type="Proteomes" id="UP000582231"/>
    </source>
</evidence>
<keyword evidence="3" id="KW-1003">Cell membrane</keyword>
<keyword evidence="5 7" id="KW-1133">Transmembrane helix</keyword>
<feature type="transmembrane region" description="Helical" evidence="7">
    <location>
        <begin position="157"/>
        <end position="174"/>
    </location>
</feature>
<protein>
    <submittedName>
        <fullName evidence="9">Peptide/nickel transport system permease protein</fullName>
    </submittedName>
</protein>
<comment type="similarity">
    <text evidence="7">Belongs to the binding-protein-dependent transport system permease family.</text>
</comment>
<gene>
    <name evidence="9" type="ORF">BJ958_000232</name>
</gene>
<dbReference type="PROSITE" id="PS50928">
    <property type="entry name" value="ABC_TM1"/>
    <property type="match status" value="1"/>
</dbReference>
<evidence type="ECO:0000256" key="7">
    <source>
        <dbReference type="RuleBase" id="RU363032"/>
    </source>
</evidence>
<keyword evidence="2 7" id="KW-0813">Transport</keyword>
<evidence type="ECO:0000256" key="4">
    <source>
        <dbReference type="ARBA" id="ARBA00022692"/>
    </source>
</evidence>
<dbReference type="GO" id="GO:0005886">
    <property type="term" value="C:plasma membrane"/>
    <property type="evidence" value="ECO:0007669"/>
    <property type="project" value="UniProtKB-SubCell"/>
</dbReference>
<dbReference type="Pfam" id="PF00528">
    <property type="entry name" value="BPD_transp_1"/>
    <property type="match status" value="1"/>
</dbReference>
<dbReference type="GO" id="GO:0055085">
    <property type="term" value="P:transmembrane transport"/>
    <property type="evidence" value="ECO:0007669"/>
    <property type="project" value="InterPro"/>
</dbReference>
<evidence type="ECO:0000256" key="2">
    <source>
        <dbReference type="ARBA" id="ARBA00022448"/>
    </source>
</evidence>
<keyword evidence="10" id="KW-1185">Reference proteome</keyword>
<comment type="subcellular location">
    <subcellularLocation>
        <location evidence="1 7">Cell membrane</location>
        <topology evidence="1 7">Multi-pass membrane protein</topology>
    </subcellularLocation>
</comment>
<dbReference type="Proteomes" id="UP000582231">
    <property type="component" value="Unassembled WGS sequence"/>
</dbReference>
<evidence type="ECO:0000256" key="1">
    <source>
        <dbReference type="ARBA" id="ARBA00004651"/>
    </source>
</evidence>
<dbReference type="Gene3D" id="1.10.3720.10">
    <property type="entry name" value="MetI-like"/>
    <property type="match status" value="1"/>
</dbReference>
<feature type="transmembrane region" description="Helical" evidence="7">
    <location>
        <begin position="131"/>
        <end position="151"/>
    </location>
</feature>
<feature type="transmembrane region" description="Helical" evidence="7">
    <location>
        <begin position="264"/>
        <end position="282"/>
    </location>
</feature>
<evidence type="ECO:0000313" key="9">
    <source>
        <dbReference type="EMBL" id="NYD28686.1"/>
    </source>
</evidence>
<comment type="caution">
    <text evidence="9">The sequence shown here is derived from an EMBL/GenBank/DDBJ whole genome shotgun (WGS) entry which is preliminary data.</text>
</comment>
<evidence type="ECO:0000256" key="5">
    <source>
        <dbReference type="ARBA" id="ARBA00022989"/>
    </source>
</evidence>
<feature type="transmembrane region" description="Helical" evidence="7">
    <location>
        <begin position="27"/>
        <end position="53"/>
    </location>
</feature>
<dbReference type="InterPro" id="IPR050366">
    <property type="entry name" value="BP-dependent_transpt_permease"/>
</dbReference>
<dbReference type="InterPro" id="IPR025966">
    <property type="entry name" value="OppC_N"/>
</dbReference>
<dbReference type="AlphaFoldDB" id="A0A852RH61"/>
<accession>A0A852RH61</accession>
<feature type="transmembrane region" description="Helical" evidence="7">
    <location>
        <begin position="94"/>
        <end position="119"/>
    </location>
</feature>
<name>A0A852RH61_9ACTN</name>
<feature type="transmembrane region" description="Helical" evidence="7">
    <location>
        <begin position="212"/>
        <end position="236"/>
    </location>
</feature>
<dbReference type="InterPro" id="IPR000515">
    <property type="entry name" value="MetI-like"/>
</dbReference>
<dbReference type="Pfam" id="PF12911">
    <property type="entry name" value="OppC_N"/>
    <property type="match status" value="1"/>
</dbReference>
<keyword evidence="4 7" id="KW-0812">Transmembrane</keyword>
<evidence type="ECO:0000256" key="6">
    <source>
        <dbReference type="ARBA" id="ARBA00023136"/>
    </source>
</evidence>
<dbReference type="InterPro" id="IPR035906">
    <property type="entry name" value="MetI-like_sf"/>
</dbReference>
<reference evidence="9 10" key="1">
    <citation type="submission" date="2020-07" db="EMBL/GenBank/DDBJ databases">
        <title>Sequencing the genomes of 1000 actinobacteria strains.</title>
        <authorList>
            <person name="Klenk H.-P."/>
        </authorList>
    </citation>
    <scope>NUCLEOTIDE SEQUENCE [LARGE SCALE GENOMIC DNA]</scope>
    <source>
        <strain evidence="9 10">DSM 19082</strain>
    </source>
</reference>